<proteinExistence type="predicted"/>
<comment type="caution">
    <text evidence="2">The sequence shown here is derived from an EMBL/GenBank/DDBJ whole genome shotgun (WGS) entry which is preliminary data.</text>
</comment>
<dbReference type="AlphaFoldDB" id="A0A7W8EGN2"/>
<evidence type="ECO:0000313" key="2">
    <source>
        <dbReference type="EMBL" id="MBB5078638.1"/>
    </source>
</evidence>
<dbReference type="RefSeq" id="WP_184963547.1">
    <property type="nucleotide sequence ID" value="NZ_JACHIN010000005.1"/>
</dbReference>
<accession>A0A7W8EGN2</accession>
<reference evidence="2 3" key="1">
    <citation type="submission" date="2020-08" db="EMBL/GenBank/DDBJ databases">
        <title>Genomic Encyclopedia of Type Strains, Phase IV (KMG-IV): sequencing the most valuable type-strain genomes for metagenomic binning, comparative biology and taxonomic classification.</title>
        <authorList>
            <person name="Goeker M."/>
        </authorList>
    </citation>
    <scope>NUCLEOTIDE SEQUENCE [LARGE SCALE GENOMIC DNA]</scope>
    <source>
        <strain evidence="2 3">DSM 45385</strain>
    </source>
</reference>
<keyword evidence="3" id="KW-1185">Reference proteome</keyword>
<gene>
    <name evidence="2" type="ORF">HNR40_004124</name>
</gene>
<dbReference type="PROSITE" id="PS51257">
    <property type="entry name" value="PROKAR_LIPOPROTEIN"/>
    <property type="match status" value="1"/>
</dbReference>
<sequence length="99" mass="10610">MRRFIVLVASLAAAAPLSLFVQTPASAASSCVYEVAPPYPANLWIRSGPGTQFERVGAVGYGETVEGSCGGGRAWMRVWTGDAEGWAYGPYLEPVDYDY</sequence>
<feature type="signal peptide" evidence="1">
    <location>
        <begin position="1"/>
        <end position="27"/>
    </location>
</feature>
<dbReference type="EMBL" id="JACHIN010000005">
    <property type="protein sequence ID" value="MBB5078638.1"/>
    <property type="molecule type" value="Genomic_DNA"/>
</dbReference>
<evidence type="ECO:0000313" key="3">
    <source>
        <dbReference type="Proteomes" id="UP000568380"/>
    </source>
</evidence>
<feature type="chain" id="PRO_5031133997" evidence="1">
    <location>
        <begin position="28"/>
        <end position="99"/>
    </location>
</feature>
<evidence type="ECO:0000256" key="1">
    <source>
        <dbReference type="SAM" id="SignalP"/>
    </source>
</evidence>
<dbReference type="Proteomes" id="UP000568380">
    <property type="component" value="Unassembled WGS sequence"/>
</dbReference>
<keyword evidence="1" id="KW-0732">Signal</keyword>
<protein>
    <submittedName>
        <fullName evidence="2">Uncharacterized protein YraI</fullName>
    </submittedName>
</protein>
<organism evidence="2 3">
    <name type="scientific">Nonomuraea endophytica</name>
    <dbReference type="NCBI Taxonomy" id="714136"/>
    <lineage>
        <taxon>Bacteria</taxon>
        <taxon>Bacillati</taxon>
        <taxon>Actinomycetota</taxon>
        <taxon>Actinomycetes</taxon>
        <taxon>Streptosporangiales</taxon>
        <taxon>Streptosporangiaceae</taxon>
        <taxon>Nonomuraea</taxon>
    </lineage>
</organism>
<dbReference type="Gene3D" id="2.30.30.40">
    <property type="entry name" value="SH3 Domains"/>
    <property type="match status" value="1"/>
</dbReference>
<name>A0A7W8EGN2_9ACTN</name>